<gene>
    <name evidence="3" type="ORF">GO755_14090</name>
</gene>
<accession>A0A7K1SBW5</accession>
<dbReference type="InterPro" id="IPR036291">
    <property type="entry name" value="NAD(P)-bd_dom_sf"/>
</dbReference>
<dbReference type="EMBL" id="WPIN01000004">
    <property type="protein sequence ID" value="MVM31168.1"/>
    <property type="molecule type" value="Genomic_DNA"/>
</dbReference>
<evidence type="ECO:0000313" key="3">
    <source>
        <dbReference type="EMBL" id="MVM31168.1"/>
    </source>
</evidence>
<dbReference type="InterPro" id="IPR002347">
    <property type="entry name" value="SDR_fam"/>
</dbReference>
<dbReference type="GO" id="GO:0016491">
    <property type="term" value="F:oxidoreductase activity"/>
    <property type="evidence" value="ECO:0007669"/>
    <property type="project" value="UniProtKB-KW"/>
</dbReference>
<comment type="similarity">
    <text evidence="1">Belongs to the short-chain dehydrogenases/reductases (SDR) family.</text>
</comment>
<keyword evidence="2" id="KW-0560">Oxidoreductase</keyword>
<comment type="caution">
    <text evidence="3">The sequence shown here is derived from an EMBL/GenBank/DDBJ whole genome shotgun (WGS) entry which is preliminary data.</text>
</comment>
<dbReference type="Proteomes" id="UP000436006">
    <property type="component" value="Unassembled WGS sequence"/>
</dbReference>
<dbReference type="Pfam" id="PF00106">
    <property type="entry name" value="adh_short"/>
    <property type="match status" value="1"/>
</dbReference>
<evidence type="ECO:0000256" key="2">
    <source>
        <dbReference type="ARBA" id="ARBA00023002"/>
    </source>
</evidence>
<dbReference type="PANTHER" id="PTHR24320">
    <property type="entry name" value="RETINOL DEHYDROGENASE"/>
    <property type="match status" value="1"/>
</dbReference>
<reference evidence="3 4" key="1">
    <citation type="submission" date="2019-12" db="EMBL/GenBank/DDBJ databases">
        <title>Spirosoma sp. HMF4905 genome sequencing and assembly.</title>
        <authorList>
            <person name="Kang H."/>
            <person name="Cha I."/>
            <person name="Kim H."/>
            <person name="Joh K."/>
        </authorList>
    </citation>
    <scope>NUCLEOTIDE SEQUENCE [LARGE SCALE GENOMIC DNA]</scope>
    <source>
        <strain evidence="3 4">HMF4905</strain>
    </source>
</reference>
<dbReference type="PRINTS" id="PR00081">
    <property type="entry name" value="GDHRDH"/>
</dbReference>
<evidence type="ECO:0000256" key="1">
    <source>
        <dbReference type="ARBA" id="ARBA00006484"/>
    </source>
</evidence>
<dbReference type="SUPFAM" id="SSF51735">
    <property type="entry name" value="NAD(P)-binding Rossmann-fold domains"/>
    <property type="match status" value="1"/>
</dbReference>
<dbReference type="PANTHER" id="PTHR24320:SF148">
    <property type="entry name" value="NAD(P)-BINDING ROSSMANN-FOLD SUPERFAMILY PROTEIN"/>
    <property type="match status" value="1"/>
</dbReference>
<protein>
    <submittedName>
        <fullName evidence="3">SDR family NAD(P)-dependent oxidoreductase</fullName>
    </submittedName>
</protein>
<name>A0A7K1SBW5_9BACT</name>
<evidence type="ECO:0000313" key="4">
    <source>
        <dbReference type="Proteomes" id="UP000436006"/>
    </source>
</evidence>
<sequence length="313" mass="33433">MSKINLKNRSQPKAFIITGPTSGIGLATAFELANYGTLILVGRNADKLADVQSSIRQKGQQAITVVCDLSDLVSVRRAAQEIIALDIPIAGLLNNAGISPMKTAKSVQGWDLVFTTNHLGPFALADALIPHLPDGANVVFIASAVEDPDRKPVRFLGMKGARFLSVEASAKGEWKHPLSKAPGADAYATSKLCVLATAMALARETPRLHINAVEPGITPGTGLGGDAPAILHFLFGRILTLFPPFAQYRSTPQKAARIITHVLTDESGKTGVYFDEKGQPMLGSKQVRDAKFQDMVVSQTRAFLSKAPQTLPE</sequence>
<dbReference type="RefSeq" id="WP_157585765.1">
    <property type="nucleotide sequence ID" value="NZ_WPIN01000004.1"/>
</dbReference>
<dbReference type="Gene3D" id="3.40.50.720">
    <property type="entry name" value="NAD(P)-binding Rossmann-like Domain"/>
    <property type="match status" value="1"/>
</dbReference>
<proteinExistence type="inferred from homology"/>
<keyword evidence="4" id="KW-1185">Reference proteome</keyword>
<organism evidence="3 4">
    <name type="scientific">Spirosoma arboris</name>
    <dbReference type="NCBI Taxonomy" id="2682092"/>
    <lineage>
        <taxon>Bacteria</taxon>
        <taxon>Pseudomonadati</taxon>
        <taxon>Bacteroidota</taxon>
        <taxon>Cytophagia</taxon>
        <taxon>Cytophagales</taxon>
        <taxon>Cytophagaceae</taxon>
        <taxon>Spirosoma</taxon>
    </lineage>
</organism>
<dbReference type="AlphaFoldDB" id="A0A7K1SBW5"/>